<dbReference type="InterPro" id="IPR036388">
    <property type="entry name" value="WH-like_DNA-bd_sf"/>
</dbReference>
<evidence type="ECO:0000256" key="2">
    <source>
        <dbReference type="ARBA" id="ARBA00012438"/>
    </source>
</evidence>
<feature type="active site" evidence="8">
    <location>
        <position position="43"/>
    </location>
</feature>
<dbReference type="CDD" id="cd06170">
    <property type="entry name" value="LuxR_C_like"/>
    <property type="match status" value="1"/>
</dbReference>
<dbReference type="InterPro" id="IPR036097">
    <property type="entry name" value="HisK_dim/P_sf"/>
</dbReference>
<dbReference type="Gene3D" id="1.10.10.10">
    <property type="entry name" value="Winged helix-like DNA-binding domain superfamily/Winged helix DNA-binding domain"/>
    <property type="match status" value="1"/>
</dbReference>
<keyword evidence="4 9" id="KW-0597">Phosphoprotein</keyword>
<evidence type="ECO:0000256" key="4">
    <source>
        <dbReference type="ARBA" id="ARBA00022553"/>
    </source>
</evidence>
<dbReference type="OrthoDB" id="9816309at2"/>
<dbReference type="SUPFAM" id="SSF52172">
    <property type="entry name" value="CheY-like"/>
    <property type="match status" value="2"/>
</dbReference>
<feature type="domain" description="Histidine kinase" evidence="12">
    <location>
        <begin position="856"/>
        <end position="1069"/>
    </location>
</feature>
<dbReference type="Pfam" id="PF01339">
    <property type="entry name" value="CheB_methylest"/>
    <property type="match status" value="1"/>
</dbReference>
<dbReference type="InterPro" id="IPR000673">
    <property type="entry name" value="Sig_transdc_resp-reg_Me-estase"/>
</dbReference>
<dbReference type="InterPro" id="IPR000780">
    <property type="entry name" value="CheR_MeTrfase"/>
</dbReference>
<dbReference type="Proteomes" id="UP000320653">
    <property type="component" value="Unassembled WGS sequence"/>
</dbReference>
<dbReference type="PROSITE" id="PS50110">
    <property type="entry name" value="RESPONSE_REGULATORY"/>
    <property type="match status" value="1"/>
</dbReference>
<dbReference type="CDD" id="cd00156">
    <property type="entry name" value="REC"/>
    <property type="match status" value="1"/>
</dbReference>
<dbReference type="CDD" id="cd16434">
    <property type="entry name" value="CheB-CheR_fusion"/>
    <property type="match status" value="1"/>
</dbReference>
<dbReference type="Gene3D" id="1.10.287.130">
    <property type="match status" value="1"/>
</dbReference>
<dbReference type="PANTHER" id="PTHR24422">
    <property type="entry name" value="CHEMOTAXIS PROTEIN METHYLTRANSFERASE"/>
    <property type="match status" value="1"/>
</dbReference>
<dbReference type="SMART" id="SM00448">
    <property type="entry name" value="REC"/>
    <property type="match status" value="2"/>
</dbReference>
<dbReference type="SUPFAM" id="SSF47384">
    <property type="entry name" value="Homodimeric domain of signal transducing histidine kinase"/>
    <property type="match status" value="1"/>
</dbReference>
<dbReference type="Gene3D" id="3.40.50.2300">
    <property type="match status" value="2"/>
</dbReference>
<evidence type="ECO:0000256" key="3">
    <source>
        <dbReference type="ARBA" id="ARBA00022500"/>
    </source>
</evidence>
<evidence type="ECO:0000256" key="7">
    <source>
        <dbReference type="ARBA" id="ARBA00023163"/>
    </source>
</evidence>
<dbReference type="Pfam" id="PF13596">
    <property type="entry name" value="PAS_10"/>
    <property type="match status" value="1"/>
</dbReference>
<dbReference type="InterPro" id="IPR022641">
    <property type="entry name" value="CheR_N"/>
</dbReference>
<reference evidence="16 17" key="1">
    <citation type="submission" date="2019-06" db="EMBL/GenBank/DDBJ databases">
        <title>Sorghum-associated microbial communities from plants grown in Nebraska, USA.</title>
        <authorList>
            <person name="Schachtman D."/>
        </authorList>
    </citation>
    <scope>NUCLEOTIDE SEQUENCE [LARGE SCALE GENOMIC DNA]</scope>
    <source>
        <strain evidence="16 17">1225</strain>
    </source>
</reference>
<dbReference type="InterPro" id="IPR000792">
    <property type="entry name" value="Tscrpt_reg_LuxR_C"/>
</dbReference>
<accession>A0A561QCJ6</accession>
<feature type="domain" description="HTH luxR-type" evidence="11">
    <location>
        <begin position="1365"/>
        <end position="1430"/>
    </location>
</feature>
<evidence type="ECO:0000259" key="15">
    <source>
        <dbReference type="PROSITE" id="PS50123"/>
    </source>
</evidence>
<keyword evidence="6" id="KW-0805">Transcription regulation</keyword>
<dbReference type="InterPro" id="IPR035909">
    <property type="entry name" value="CheB_C"/>
</dbReference>
<dbReference type="SUPFAM" id="SSF52738">
    <property type="entry name" value="Methylesterase CheB, C-terminal domain"/>
    <property type="match status" value="1"/>
</dbReference>
<dbReference type="SUPFAM" id="SSF47757">
    <property type="entry name" value="Chemotaxis receptor methyltransferase CheR, N-terminal domain"/>
    <property type="match status" value="1"/>
</dbReference>
<dbReference type="SMART" id="SM00387">
    <property type="entry name" value="HATPase_c"/>
    <property type="match status" value="1"/>
</dbReference>
<dbReference type="PROSITE" id="PS50109">
    <property type="entry name" value="HIS_KIN"/>
    <property type="match status" value="1"/>
</dbReference>
<dbReference type="SMART" id="SM00138">
    <property type="entry name" value="MeTrc"/>
    <property type="match status" value="1"/>
</dbReference>
<dbReference type="Gene3D" id="3.30.450.20">
    <property type="entry name" value="PAS domain"/>
    <property type="match status" value="1"/>
</dbReference>
<dbReference type="InterPro" id="IPR001789">
    <property type="entry name" value="Sig_transdc_resp-reg_receiver"/>
</dbReference>
<dbReference type="Pfam" id="PF01739">
    <property type="entry name" value="CheR"/>
    <property type="match status" value="1"/>
</dbReference>
<dbReference type="GO" id="GO:0005737">
    <property type="term" value="C:cytoplasm"/>
    <property type="evidence" value="ECO:0007669"/>
    <property type="project" value="InterPro"/>
</dbReference>
<feature type="active site" evidence="8">
    <location>
        <position position="135"/>
    </location>
</feature>
<dbReference type="EC" id="2.7.13.3" evidence="2"/>
<dbReference type="PROSITE" id="PS50123">
    <property type="entry name" value="CHER"/>
    <property type="match status" value="1"/>
</dbReference>
<dbReference type="Pfam" id="PF02518">
    <property type="entry name" value="HATPase_c"/>
    <property type="match status" value="1"/>
</dbReference>
<dbReference type="InterPro" id="IPR029063">
    <property type="entry name" value="SAM-dependent_MTases_sf"/>
</dbReference>
<evidence type="ECO:0000256" key="1">
    <source>
        <dbReference type="ARBA" id="ARBA00000085"/>
    </source>
</evidence>
<dbReference type="Gene3D" id="3.40.50.150">
    <property type="entry name" value="Vaccinia Virus protein VP39"/>
    <property type="match status" value="1"/>
</dbReference>
<dbReference type="Pfam" id="PF00512">
    <property type="entry name" value="HisKA"/>
    <property type="match status" value="1"/>
</dbReference>
<gene>
    <name evidence="16" type="ORF">FHW37_109150</name>
</gene>
<evidence type="ECO:0000256" key="10">
    <source>
        <dbReference type="SAM" id="Coils"/>
    </source>
</evidence>
<dbReference type="SMART" id="SM00421">
    <property type="entry name" value="HTH_LUXR"/>
    <property type="match status" value="1"/>
</dbReference>
<keyword evidence="5" id="KW-0902">Two-component regulatory system</keyword>
<dbReference type="CDD" id="cd00082">
    <property type="entry name" value="HisKA"/>
    <property type="match status" value="1"/>
</dbReference>
<keyword evidence="17" id="KW-1185">Reference proteome</keyword>
<sequence length="1431" mass="157658">MSGSKVEFKIVGIGASSGGLNAVRALLKALPAKTGCAFLLVQHLDPVHESMLVELLSGDTHLTVVQAVDGVGIEPEHMYVIPPGYFMSVEAGNIRLTHLRERHGARLPFDFLLSSMAKEYGALAISVVLSGSGADGSGAIGTIKETGGLVLIQDPNEAEFDGMPRSAISQAVNSDVLPVASIADAIINYQQEFGRLPANPRPVVTTAHLPEIIELLKSSTPNDFSSYKYGTLQRRIEKRLAMLDIPEGEIEQYIAILRNSEEERQNLARDLLINVTGFFRDPKVFDFLREKIIPEILLNKMQGDTVRIWVAGCSTGEEAYSLAVLFLDRINAMGYGIKLQIFASDADAEAVAVAREGHYSLASTDAIPSDLLQSYFTRSETGYSVTPQVRGSVIFTVQNVLSDPPFSRIDLVSCRNLLIYLETEAQAKVLALFSFALRESGILLIGRSETVGRMDDRFKLISKSERVYRRVGHRGSAEFRFNLASGDAVRLPNTASRVGAASRQNILSELVSHALLGRYVPAAILINRRYEYLYSIGPTEKFLQIAPGPASLDLFAIIPKSLRNKIRSAIFRAGQDQKTFVVNGAKADINGAKLQFGIHVELLSNQGEELFLICFVEETAAGRKIARPRGSHPEVTRVSELEHELDETRAELEGAIRNLEIASEEQKIITAEALSLNEEYQSTNEELVTSKEELQSLNEELTALNNQLHETLERQRAISNDLENVLYSTDVPTLFLDRALNIRFFTPATRLLFNVIPSDVGRPFSDLSMLMVDPDLRSDAVAALKMGDLIDKEVAARDGRWYIRRIKPFRTEQGSTEGVVITFIDMSAQRQISEDRETAKKSAEHATEAKSHFLAAASHDLRQPLQTLKLLQGLLEKSVEDGQSRIFVKRMGETLASMSGILNTVLDINQIEAGMVQVKSESFSIDAILVRLLEEFSYQASAKGLDLRVLRSGLAVHTDPRLLEQIVRNLLSNALKYTPTGKILLGCRRRGGKLRIEVWDTGIGIPENQIADVFKEYHRLDVPPGSGGQGLGLGLSIVKRLSDLLDLNVSVRSQARKGSVFSIDIERAVAGEALVTVPAPSRQVDNSNDVPAASILVIEDEDGMRELLRIGLEQIGHIVVATGSAVGAIEIIRDANFVPDVILADYNLSQGLSGLETIEEIRGIVGRQIPALILTGDISSNALRKYAQKKIPHINKPAKLREVIGAIHDLLGYRQETEIRKVEPAIKADPDSGRLIEIIDDDKGVRDNVQTLFNGTGWSVASYISAEDYLSRYSSERRSCLLIDAYLPGMNGLELLRVLRERGDAYPIIVITGHSDVAMAVEAMKRGAVDFIEKPFSAEEIHTSVERAFELSRNHNEQSEQREAARAKLGQLTRRQSQILERIVAGEPNKIIAAEMKLSQRTVENHRASIMRRTGSSSLSMLLRLVAAAEK</sequence>
<feature type="active site" evidence="8">
    <location>
        <position position="16"/>
    </location>
</feature>
<protein>
    <recommendedName>
        <fullName evidence="2">histidine kinase</fullName>
        <ecNumber evidence="2">2.7.13.3</ecNumber>
    </recommendedName>
</protein>
<comment type="caution">
    <text evidence="16">The sequence shown here is derived from an EMBL/GenBank/DDBJ whole genome shotgun (WGS) entry which is preliminary data.</text>
</comment>
<keyword evidence="10" id="KW-0175">Coiled coil</keyword>
<feature type="domain" description="CheR-type methyltransferase" evidence="15">
    <location>
        <begin position="197"/>
        <end position="473"/>
    </location>
</feature>
<feature type="domain" description="Response regulatory" evidence="13">
    <location>
        <begin position="1094"/>
        <end position="1349"/>
    </location>
</feature>
<dbReference type="RefSeq" id="WP_145641911.1">
    <property type="nucleotide sequence ID" value="NZ_VIWP01000009.1"/>
</dbReference>
<comment type="catalytic activity">
    <reaction evidence="1">
        <text>ATP + protein L-histidine = ADP + protein N-phospho-L-histidine.</text>
        <dbReference type="EC" id="2.7.13.3"/>
    </reaction>
</comment>
<dbReference type="Gene3D" id="3.40.50.180">
    <property type="entry name" value="Methylesterase CheB, C-terminal domain"/>
    <property type="match status" value="1"/>
</dbReference>
<dbReference type="SUPFAM" id="SSF55785">
    <property type="entry name" value="PYP-like sensor domain (PAS domain)"/>
    <property type="match status" value="1"/>
</dbReference>
<evidence type="ECO:0000259" key="11">
    <source>
        <dbReference type="PROSITE" id="PS50043"/>
    </source>
</evidence>
<dbReference type="PROSITE" id="PS00622">
    <property type="entry name" value="HTH_LUXR_1"/>
    <property type="match status" value="1"/>
</dbReference>
<dbReference type="InterPro" id="IPR050903">
    <property type="entry name" value="Bact_Chemotaxis_MeTrfase"/>
</dbReference>
<dbReference type="InterPro" id="IPR003594">
    <property type="entry name" value="HATPase_dom"/>
</dbReference>
<evidence type="ECO:0000313" key="17">
    <source>
        <dbReference type="Proteomes" id="UP000320653"/>
    </source>
</evidence>
<dbReference type="GO" id="GO:0000156">
    <property type="term" value="F:phosphorelay response regulator activity"/>
    <property type="evidence" value="ECO:0007669"/>
    <property type="project" value="InterPro"/>
</dbReference>
<dbReference type="GO" id="GO:0000155">
    <property type="term" value="F:phosphorelay sensor kinase activity"/>
    <property type="evidence" value="ECO:0007669"/>
    <property type="project" value="InterPro"/>
</dbReference>
<evidence type="ECO:0000259" key="14">
    <source>
        <dbReference type="PROSITE" id="PS50122"/>
    </source>
</evidence>
<organism evidence="16 17">
    <name type="scientific">Neorhizobium alkalisoli</name>
    <dbReference type="NCBI Taxonomy" id="528178"/>
    <lineage>
        <taxon>Bacteria</taxon>
        <taxon>Pseudomonadati</taxon>
        <taxon>Pseudomonadota</taxon>
        <taxon>Alphaproteobacteria</taxon>
        <taxon>Hyphomicrobiales</taxon>
        <taxon>Rhizobiaceae</taxon>
        <taxon>Rhizobium/Agrobacterium group</taxon>
        <taxon>Neorhizobium</taxon>
    </lineage>
</organism>
<dbReference type="GO" id="GO:0008757">
    <property type="term" value="F:S-adenosylmethionine-dependent methyltransferase activity"/>
    <property type="evidence" value="ECO:0007669"/>
    <property type="project" value="InterPro"/>
</dbReference>
<dbReference type="PROSITE" id="PS50122">
    <property type="entry name" value="CHEB"/>
    <property type="match status" value="1"/>
</dbReference>
<evidence type="ECO:0000256" key="5">
    <source>
        <dbReference type="ARBA" id="ARBA00023012"/>
    </source>
</evidence>
<evidence type="ECO:0000256" key="9">
    <source>
        <dbReference type="PROSITE-ProRule" id="PRU00169"/>
    </source>
</evidence>
<name>A0A561QCJ6_9HYPH</name>
<dbReference type="Pfam" id="PF03705">
    <property type="entry name" value="CheR_N"/>
    <property type="match status" value="1"/>
</dbReference>
<keyword evidence="8" id="KW-0378">Hydrolase</keyword>
<dbReference type="SUPFAM" id="SSF55874">
    <property type="entry name" value="ATPase domain of HSP90 chaperone/DNA topoisomerase II/histidine kinase"/>
    <property type="match status" value="1"/>
</dbReference>
<dbReference type="GO" id="GO:0006935">
    <property type="term" value="P:chemotaxis"/>
    <property type="evidence" value="ECO:0007669"/>
    <property type="project" value="UniProtKB-UniRule"/>
</dbReference>
<dbReference type="GO" id="GO:0008984">
    <property type="term" value="F:protein-glutamate methylesterase activity"/>
    <property type="evidence" value="ECO:0007669"/>
    <property type="project" value="InterPro"/>
</dbReference>
<dbReference type="PRINTS" id="PR00038">
    <property type="entry name" value="HTHLUXR"/>
</dbReference>
<dbReference type="InterPro" id="IPR003661">
    <property type="entry name" value="HisK_dim/P_dom"/>
</dbReference>
<dbReference type="Pfam" id="PF00196">
    <property type="entry name" value="GerE"/>
    <property type="match status" value="1"/>
</dbReference>
<dbReference type="Gene3D" id="3.30.565.10">
    <property type="entry name" value="Histidine kinase-like ATPase, C-terminal domain"/>
    <property type="match status" value="1"/>
</dbReference>
<keyword evidence="7" id="KW-0804">Transcription</keyword>
<evidence type="ECO:0000313" key="16">
    <source>
        <dbReference type="EMBL" id="TWF48087.1"/>
    </source>
</evidence>
<feature type="coiled-coil region" evidence="10">
    <location>
        <begin position="638"/>
        <end position="718"/>
    </location>
</feature>
<dbReference type="InterPro" id="IPR011006">
    <property type="entry name" value="CheY-like_superfamily"/>
</dbReference>
<evidence type="ECO:0000259" key="13">
    <source>
        <dbReference type="PROSITE" id="PS50110"/>
    </source>
</evidence>
<dbReference type="FunFam" id="3.30.565.10:FF:000049">
    <property type="entry name" value="Two-component sensor histidine kinase"/>
    <property type="match status" value="1"/>
</dbReference>
<dbReference type="Pfam" id="PF00072">
    <property type="entry name" value="Response_reg"/>
    <property type="match status" value="2"/>
</dbReference>
<evidence type="ECO:0000256" key="6">
    <source>
        <dbReference type="ARBA" id="ARBA00023015"/>
    </source>
</evidence>
<dbReference type="FunFam" id="3.40.50.2300:FF:000018">
    <property type="entry name" value="DNA-binding transcriptional regulator NtrC"/>
    <property type="match status" value="1"/>
</dbReference>
<dbReference type="InterPro" id="IPR005467">
    <property type="entry name" value="His_kinase_dom"/>
</dbReference>
<dbReference type="PRINTS" id="PR00996">
    <property type="entry name" value="CHERMTFRASE"/>
</dbReference>
<feature type="domain" description="CheB-type methylesterase" evidence="14">
    <location>
        <begin position="1"/>
        <end position="187"/>
    </location>
</feature>
<dbReference type="InterPro" id="IPR036890">
    <property type="entry name" value="HATPase_C_sf"/>
</dbReference>
<evidence type="ECO:0000256" key="8">
    <source>
        <dbReference type="PROSITE-ProRule" id="PRU00050"/>
    </source>
</evidence>
<dbReference type="PROSITE" id="PS50043">
    <property type="entry name" value="HTH_LUXR_2"/>
    <property type="match status" value="1"/>
</dbReference>
<proteinExistence type="predicted"/>
<dbReference type="SMART" id="SM00388">
    <property type="entry name" value="HisKA"/>
    <property type="match status" value="1"/>
</dbReference>
<feature type="modified residue" description="4-aspartylphosphate" evidence="9">
    <location>
        <position position="1145"/>
    </location>
</feature>
<dbReference type="SUPFAM" id="SSF53335">
    <property type="entry name" value="S-adenosyl-L-methionine-dependent methyltransferases"/>
    <property type="match status" value="1"/>
</dbReference>
<dbReference type="InterPro" id="IPR035965">
    <property type="entry name" value="PAS-like_dom_sf"/>
</dbReference>
<evidence type="ECO:0000259" key="12">
    <source>
        <dbReference type="PROSITE" id="PS50109"/>
    </source>
</evidence>
<dbReference type="InterPro" id="IPR022642">
    <property type="entry name" value="CheR_C"/>
</dbReference>
<dbReference type="EMBL" id="VIWP01000009">
    <property type="protein sequence ID" value="TWF48087.1"/>
    <property type="molecule type" value="Genomic_DNA"/>
</dbReference>
<keyword evidence="3 8" id="KW-0145">Chemotaxis</keyword>
<dbReference type="GO" id="GO:0006355">
    <property type="term" value="P:regulation of DNA-templated transcription"/>
    <property type="evidence" value="ECO:0007669"/>
    <property type="project" value="InterPro"/>
</dbReference>